<reference evidence="1 2" key="1">
    <citation type="submission" date="2020-10" db="EMBL/GenBank/DDBJ databases">
        <title>Ramlibacter sp. HM2 16S ribosomal RNA gene Genome sequencing and assembly.</title>
        <authorList>
            <person name="Kang M."/>
        </authorList>
    </citation>
    <scope>NUCLEOTIDE SEQUENCE [LARGE SCALE GENOMIC DNA]</scope>
    <source>
        <strain evidence="1 2">HM2</strain>
    </source>
</reference>
<dbReference type="Proteomes" id="UP000806285">
    <property type="component" value="Unassembled WGS sequence"/>
</dbReference>
<proteinExistence type="predicted"/>
<keyword evidence="2" id="KW-1185">Reference proteome</keyword>
<protein>
    <submittedName>
        <fullName evidence="1">Uncharacterized protein</fullName>
    </submittedName>
</protein>
<organism evidence="1 2">
    <name type="scientific">Ramlibacter pallidus</name>
    <dbReference type="NCBI Taxonomy" id="2780087"/>
    <lineage>
        <taxon>Bacteria</taxon>
        <taxon>Pseudomonadati</taxon>
        <taxon>Pseudomonadota</taxon>
        <taxon>Betaproteobacteria</taxon>
        <taxon>Burkholderiales</taxon>
        <taxon>Comamonadaceae</taxon>
        <taxon>Ramlibacter</taxon>
    </lineage>
</organism>
<name>A0ABR9S6J7_9BURK</name>
<sequence length="92" mass="10489">MQRTFEAWETEDGFAFFESAKLEEQRANPAQTLVRRVFQIEASTFEEAMSIYSLRMGWGPYRPMGEPAACSNCGSWLYPEGSGECWQCGKIC</sequence>
<dbReference type="RefSeq" id="WP_193677320.1">
    <property type="nucleotide sequence ID" value="NZ_JADDIV010000004.1"/>
</dbReference>
<accession>A0ABR9S6J7</accession>
<evidence type="ECO:0000313" key="2">
    <source>
        <dbReference type="Proteomes" id="UP000806285"/>
    </source>
</evidence>
<comment type="caution">
    <text evidence="1">The sequence shown here is derived from an EMBL/GenBank/DDBJ whole genome shotgun (WGS) entry which is preliminary data.</text>
</comment>
<gene>
    <name evidence="1" type="ORF">IM787_14105</name>
</gene>
<evidence type="ECO:0000313" key="1">
    <source>
        <dbReference type="EMBL" id="MBE7368689.1"/>
    </source>
</evidence>
<dbReference type="EMBL" id="JADDIV010000004">
    <property type="protein sequence ID" value="MBE7368689.1"/>
    <property type="molecule type" value="Genomic_DNA"/>
</dbReference>